<proteinExistence type="predicted"/>
<evidence type="ECO:0000313" key="2">
    <source>
        <dbReference type="Proteomes" id="UP001176941"/>
    </source>
</evidence>
<accession>A0ABN8YVI9</accession>
<dbReference type="Proteomes" id="UP001176941">
    <property type="component" value="Chromosome 24"/>
</dbReference>
<evidence type="ECO:0000313" key="1">
    <source>
        <dbReference type="EMBL" id="CAI9165499.1"/>
    </source>
</evidence>
<protein>
    <submittedName>
        <fullName evidence="1">Uncharacterized protein</fullName>
    </submittedName>
</protein>
<keyword evidence="2" id="KW-1185">Reference proteome</keyword>
<reference evidence="1" key="1">
    <citation type="submission" date="2023-04" db="EMBL/GenBank/DDBJ databases">
        <authorList>
            <consortium name="ELIXIR-Norway"/>
        </authorList>
    </citation>
    <scope>NUCLEOTIDE SEQUENCE [LARGE SCALE GENOMIC DNA]</scope>
</reference>
<gene>
    <name evidence="1" type="ORF">MRATA1EN1_LOCUS14461</name>
</gene>
<name>A0ABN8YVI9_RANTA</name>
<sequence length="159" mass="18158">MLTSHCLERDFPGSPVVNTSHSQCRGIGSIPGQRTMSPEGHVAKHTHTQEYVWKNTGKFFLPRLLFSILCLNIHQTLFKVLSYKFSPGICLSQLPWEMLFFPFAIENFKLKEKKYLPKVSQLVSCKDKTQIQVSLTPGSSLCCIILFPNTLAQRMWILL</sequence>
<dbReference type="EMBL" id="OX459960">
    <property type="protein sequence ID" value="CAI9165499.1"/>
    <property type="molecule type" value="Genomic_DNA"/>
</dbReference>
<organism evidence="1 2">
    <name type="scientific">Rangifer tarandus platyrhynchus</name>
    <name type="common">Svalbard reindeer</name>
    <dbReference type="NCBI Taxonomy" id="3082113"/>
    <lineage>
        <taxon>Eukaryota</taxon>
        <taxon>Metazoa</taxon>
        <taxon>Chordata</taxon>
        <taxon>Craniata</taxon>
        <taxon>Vertebrata</taxon>
        <taxon>Euteleostomi</taxon>
        <taxon>Mammalia</taxon>
        <taxon>Eutheria</taxon>
        <taxon>Laurasiatheria</taxon>
        <taxon>Artiodactyla</taxon>
        <taxon>Ruminantia</taxon>
        <taxon>Pecora</taxon>
        <taxon>Cervidae</taxon>
        <taxon>Odocoileinae</taxon>
        <taxon>Rangifer</taxon>
    </lineage>
</organism>